<feature type="domain" description="DUF6589" evidence="3">
    <location>
        <begin position="373"/>
        <end position="776"/>
    </location>
</feature>
<feature type="transmembrane region" description="Helical" evidence="2">
    <location>
        <begin position="253"/>
        <end position="276"/>
    </location>
</feature>
<dbReference type="OrthoDB" id="3207600at2759"/>
<feature type="region of interest" description="Disordered" evidence="1">
    <location>
        <begin position="876"/>
        <end position="921"/>
    </location>
</feature>
<keyword evidence="2" id="KW-0812">Transmembrane</keyword>
<name>A0A0H2R1Z5_9AGAM</name>
<dbReference type="InParanoid" id="A0A0H2R1Z5"/>
<feature type="region of interest" description="Disordered" evidence="1">
    <location>
        <begin position="180"/>
        <end position="201"/>
    </location>
</feature>
<dbReference type="EMBL" id="KQ086265">
    <property type="protein sequence ID" value="KLO05799.1"/>
    <property type="molecule type" value="Genomic_DNA"/>
</dbReference>
<dbReference type="Proteomes" id="UP000053477">
    <property type="component" value="Unassembled WGS sequence"/>
</dbReference>
<feature type="compositionally biased region" description="Acidic residues" evidence="1">
    <location>
        <begin position="898"/>
        <end position="907"/>
    </location>
</feature>
<feature type="compositionally biased region" description="Basic and acidic residues" evidence="1">
    <location>
        <begin position="876"/>
        <end position="886"/>
    </location>
</feature>
<organism evidence="4 5">
    <name type="scientific">Schizopora paradoxa</name>
    <dbReference type="NCBI Taxonomy" id="27342"/>
    <lineage>
        <taxon>Eukaryota</taxon>
        <taxon>Fungi</taxon>
        <taxon>Dikarya</taxon>
        <taxon>Basidiomycota</taxon>
        <taxon>Agaricomycotina</taxon>
        <taxon>Agaricomycetes</taxon>
        <taxon>Hymenochaetales</taxon>
        <taxon>Schizoporaceae</taxon>
        <taxon>Schizopora</taxon>
    </lineage>
</organism>
<protein>
    <recommendedName>
        <fullName evidence="3">DUF6589 domain-containing protein</fullName>
    </recommendedName>
</protein>
<evidence type="ECO:0000313" key="5">
    <source>
        <dbReference type="Proteomes" id="UP000053477"/>
    </source>
</evidence>
<sequence length="921" mass="103348">MLDDSALEDPVLLEHWRNIEHDDRVKSKSQVDKIHLVVSLILFLQLPFAPLLLFLFRSKHPAVNLKAGNFLRHQGNASPASDSFFPPATLYGLWHSRSKSCRENLHEFVIEPCALDIVAAESDKAIRSADLRVRLSTLTMAGVREALHPGRLLAKYRELVPFMIKLLMAFTTRPNRYRKYNMATEPDPSETEEPDSLEDDGLEEDEILNPEDEDSSWNDWRNDPQWKGFSRCPLHAIVLVVSILLFVRNRATNFLPVILGIFLKIGGAGSRVIAVLSKLGVCVTDKTVEAVKLRLSQDAVQLAVDYIASGKLFFIIFDNINMYLRKYEQTLGNKNRMLHATNAAIMPFTLRDAETEEKASSLSDWLRSKGGRKEMKPDDFLITSEDSARMKTSFKALVVQLIVSYVPGAKSWPNYADFRARAAALMPKIRPLPVEKTTTFPFGVFDVNEGSRQGVIDMMELLQERSGLESDVFAKKARIIEGDWLTVNNLRLGQKHRLDDVSSMNRVEYSMPLAALWHTGFNAVKNIVKTHKGEDPMIDPASLGCHKQVLDRTWDMNSPDFAAARSLIRTSLISRILHIVMCLTSMASVAALADWRPSFDEIVALAETIVGTYTTSKAAEAAFKIKDDCLARSILFIRDALLFCEFESAVSFADAGRVLDVLKFWVYSFRGAGSHNYARECLEILAMWKYELTEAQRLAMERAWFVNKWGLPGRWIAADLYIEHLNYWIKRVFAAQGSNLTVQYIIEKGSACVEAFHELSRRVSEAYGNKDRSRRHKEVNFARDIEALVLHMLARHVHTETADRVIPKFEKSSAKKAKAPKNPKPDLKIHGERDVKSAVVDVITAGASALHAGKFQDFIRTTTIDPKLGYPLTAHEEGAARDKDALDESPLEGGGTIDDGDGVDEEPSCPGVGGLGGHEFE</sequence>
<feature type="compositionally biased region" description="Gly residues" evidence="1">
    <location>
        <begin position="911"/>
        <end position="921"/>
    </location>
</feature>
<feature type="transmembrane region" description="Helical" evidence="2">
    <location>
        <begin position="34"/>
        <end position="56"/>
    </location>
</feature>
<evidence type="ECO:0000256" key="2">
    <source>
        <dbReference type="SAM" id="Phobius"/>
    </source>
</evidence>
<evidence type="ECO:0000313" key="4">
    <source>
        <dbReference type="EMBL" id="KLO05799.1"/>
    </source>
</evidence>
<keyword evidence="2" id="KW-0472">Membrane</keyword>
<evidence type="ECO:0000256" key="1">
    <source>
        <dbReference type="SAM" id="MobiDB-lite"/>
    </source>
</evidence>
<evidence type="ECO:0000259" key="3">
    <source>
        <dbReference type="Pfam" id="PF20231"/>
    </source>
</evidence>
<keyword evidence="5" id="KW-1185">Reference proteome</keyword>
<accession>A0A0H2R1Z5</accession>
<dbReference type="AlphaFoldDB" id="A0A0H2R1Z5"/>
<dbReference type="STRING" id="27342.A0A0H2R1Z5"/>
<keyword evidence="2" id="KW-1133">Transmembrane helix</keyword>
<reference evidence="4 5" key="1">
    <citation type="submission" date="2015-04" db="EMBL/GenBank/DDBJ databases">
        <title>Complete genome sequence of Schizopora paradoxa KUC8140, a cosmopolitan wood degrader in East Asia.</title>
        <authorList>
            <consortium name="DOE Joint Genome Institute"/>
            <person name="Min B."/>
            <person name="Park H."/>
            <person name="Jang Y."/>
            <person name="Kim J.-J."/>
            <person name="Kim K.H."/>
            <person name="Pangilinan J."/>
            <person name="Lipzen A."/>
            <person name="Riley R."/>
            <person name="Grigoriev I.V."/>
            <person name="Spatafora J.W."/>
            <person name="Choi I.-G."/>
        </authorList>
    </citation>
    <scope>NUCLEOTIDE SEQUENCE [LARGE SCALE GENOMIC DNA]</scope>
    <source>
        <strain evidence="4 5">KUC8140</strain>
    </source>
</reference>
<gene>
    <name evidence="4" type="ORF">SCHPADRAFT_946608</name>
</gene>
<dbReference type="InterPro" id="IPR046496">
    <property type="entry name" value="DUF6589"/>
</dbReference>
<dbReference type="Pfam" id="PF20231">
    <property type="entry name" value="DUF6589"/>
    <property type="match status" value="1"/>
</dbReference>
<feature type="compositionally biased region" description="Acidic residues" evidence="1">
    <location>
        <begin position="187"/>
        <end position="201"/>
    </location>
</feature>
<proteinExistence type="predicted"/>